<gene>
    <name evidence="2" type="ORF">AMORRO_LOCUS12091</name>
</gene>
<dbReference type="EMBL" id="CAJVPV010016910">
    <property type="protein sequence ID" value="CAG8700336.1"/>
    <property type="molecule type" value="Genomic_DNA"/>
</dbReference>
<dbReference type="Proteomes" id="UP000789342">
    <property type="component" value="Unassembled WGS sequence"/>
</dbReference>
<evidence type="ECO:0000313" key="2">
    <source>
        <dbReference type="EMBL" id="CAG8700336.1"/>
    </source>
</evidence>
<evidence type="ECO:0000313" key="3">
    <source>
        <dbReference type="Proteomes" id="UP000789342"/>
    </source>
</evidence>
<feature type="non-terminal residue" evidence="2">
    <location>
        <position position="168"/>
    </location>
</feature>
<protein>
    <submittedName>
        <fullName evidence="2">8543_t:CDS:1</fullName>
    </submittedName>
</protein>
<organism evidence="2 3">
    <name type="scientific">Acaulospora morrowiae</name>
    <dbReference type="NCBI Taxonomy" id="94023"/>
    <lineage>
        <taxon>Eukaryota</taxon>
        <taxon>Fungi</taxon>
        <taxon>Fungi incertae sedis</taxon>
        <taxon>Mucoromycota</taxon>
        <taxon>Glomeromycotina</taxon>
        <taxon>Glomeromycetes</taxon>
        <taxon>Diversisporales</taxon>
        <taxon>Acaulosporaceae</taxon>
        <taxon>Acaulospora</taxon>
    </lineage>
</organism>
<evidence type="ECO:0000256" key="1">
    <source>
        <dbReference type="SAM" id="MobiDB-lite"/>
    </source>
</evidence>
<dbReference type="OrthoDB" id="2445103at2759"/>
<feature type="region of interest" description="Disordered" evidence="1">
    <location>
        <begin position="35"/>
        <end position="60"/>
    </location>
</feature>
<reference evidence="2" key="1">
    <citation type="submission" date="2021-06" db="EMBL/GenBank/DDBJ databases">
        <authorList>
            <person name="Kallberg Y."/>
            <person name="Tangrot J."/>
            <person name="Rosling A."/>
        </authorList>
    </citation>
    <scope>NUCLEOTIDE SEQUENCE</scope>
    <source>
        <strain evidence="2">CL551</strain>
    </source>
</reference>
<comment type="caution">
    <text evidence="2">The sequence shown here is derived from an EMBL/GenBank/DDBJ whole genome shotgun (WGS) entry which is preliminary data.</text>
</comment>
<keyword evidence="3" id="KW-1185">Reference proteome</keyword>
<dbReference type="AlphaFoldDB" id="A0A9N9HQ65"/>
<proteinExistence type="predicted"/>
<accession>A0A9N9HQ65</accession>
<name>A0A9N9HQ65_9GLOM</name>
<sequence>MKSPEITGNDQLVIDRFSICEAGYSVSNTTSIKIENSNDTPASNIFDNTSNSKELETSTSPIPAETISLEEKEENEFLDSTYREQVSKEIIQSIREKKLQGQEKIITSQDTKSSLSVKGEQGLIQELFTLEPSLQESQIIQNHVSEISETSGSGESNIDEAWQHLAQL</sequence>